<proteinExistence type="inferred from homology"/>
<evidence type="ECO:0000256" key="12">
    <source>
        <dbReference type="ARBA" id="ARBA00023136"/>
    </source>
</evidence>
<keyword evidence="7" id="KW-0547">Nucleotide-binding</keyword>
<comment type="subcellular location">
    <subcellularLocation>
        <location evidence="1">Cell membrane</location>
        <topology evidence="1">Multi-pass membrane protein</topology>
    </subcellularLocation>
</comment>
<evidence type="ECO:0000256" key="6">
    <source>
        <dbReference type="ARBA" id="ARBA00022692"/>
    </source>
</evidence>
<keyword evidence="17" id="KW-1185">Reference proteome</keyword>
<dbReference type="Proteomes" id="UP001302696">
    <property type="component" value="Chromosome"/>
</dbReference>
<evidence type="ECO:0000256" key="13">
    <source>
        <dbReference type="ARBA" id="ARBA00023209"/>
    </source>
</evidence>
<evidence type="ECO:0000313" key="17">
    <source>
        <dbReference type="Proteomes" id="UP001302696"/>
    </source>
</evidence>
<keyword evidence="12 15" id="KW-0472">Membrane</keyword>
<evidence type="ECO:0000256" key="4">
    <source>
        <dbReference type="ARBA" id="ARBA00022516"/>
    </source>
</evidence>
<dbReference type="Gene3D" id="1.10.287.3610">
    <property type="match status" value="1"/>
</dbReference>
<evidence type="ECO:0000256" key="8">
    <source>
        <dbReference type="ARBA" id="ARBA00022777"/>
    </source>
</evidence>
<evidence type="ECO:0000313" key="16">
    <source>
        <dbReference type="EMBL" id="WPC20775.1"/>
    </source>
</evidence>
<evidence type="ECO:0000256" key="11">
    <source>
        <dbReference type="ARBA" id="ARBA00023098"/>
    </source>
</evidence>
<dbReference type="InterPro" id="IPR033717">
    <property type="entry name" value="UDPK"/>
</dbReference>
<dbReference type="RefSeq" id="WP_063697541.1">
    <property type="nucleotide sequence ID" value="NZ_BBIM01000028.1"/>
</dbReference>
<dbReference type="Pfam" id="PF01219">
    <property type="entry name" value="DAGK_prokar"/>
    <property type="match status" value="1"/>
</dbReference>
<keyword evidence="11" id="KW-0443">Lipid metabolism</keyword>
<keyword evidence="14" id="KW-1208">Phospholipid metabolism</keyword>
<dbReference type="InterPro" id="IPR000829">
    <property type="entry name" value="DAGK"/>
</dbReference>
<organism evidence="16 17">
    <name type="scientific">Pediococcus inopinatus</name>
    <dbReference type="NCBI Taxonomy" id="114090"/>
    <lineage>
        <taxon>Bacteria</taxon>
        <taxon>Bacillati</taxon>
        <taxon>Bacillota</taxon>
        <taxon>Bacilli</taxon>
        <taxon>Lactobacillales</taxon>
        <taxon>Lactobacillaceae</taxon>
        <taxon>Pediococcus</taxon>
    </lineage>
</organism>
<dbReference type="EMBL" id="CP104778">
    <property type="protein sequence ID" value="WPC20775.1"/>
    <property type="molecule type" value="Genomic_DNA"/>
</dbReference>
<sequence>MALKDKRQTEKNHTFIQSLAHASHGVARMFKQEKNMRVHGGLAILVILLAIVLQISIFEWYWVLACIGGMLVTETFNTISENLVDLITGKTYSELGKHIKDMAAGGVLICAIFSAMIGLCIFIPKIWNLIIH</sequence>
<keyword evidence="9" id="KW-0067">ATP-binding</keyword>
<dbReference type="PANTHER" id="PTHR34299">
    <property type="entry name" value="DIACYLGLYCEROL KINASE"/>
    <property type="match status" value="1"/>
</dbReference>
<dbReference type="InterPro" id="IPR036945">
    <property type="entry name" value="DAGK_sf"/>
</dbReference>
<name>A0ABZ0Q3J5_9LACO</name>
<keyword evidence="10 15" id="KW-1133">Transmembrane helix</keyword>
<evidence type="ECO:0000256" key="5">
    <source>
        <dbReference type="ARBA" id="ARBA00022679"/>
    </source>
</evidence>
<dbReference type="PANTHER" id="PTHR34299:SF1">
    <property type="entry name" value="DIACYLGLYCEROL KINASE"/>
    <property type="match status" value="1"/>
</dbReference>
<dbReference type="CDD" id="cd14265">
    <property type="entry name" value="UDPK_IM_like"/>
    <property type="match status" value="1"/>
</dbReference>
<evidence type="ECO:0000256" key="2">
    <source>
        <dbReference type="ARBA" id="ARBA00005967"/>
    </source>
</evidence>
<evidence type="ECO:0000256" key="10">
    <source>
        <dbReference type="ARBA" id="ARBA00022989"/>
    </source>
</evidence>
<evidence type="ECO:0000256" key="1">
    <source>
        <dbReference type="ARBA" id="ARBA00004651"/>
    </source>
</evidence>
<dbReference type="GO" id="GO:0016301">
    <property type="term" value="F:kinase activity"/>
    <property type="evidence" value="ECO:0007669"/>
    <property type="project" value="UniProtKB-KW"/>
</dbReference>
<evidence type="ECO:0000256" key="3">
    <source>
        <dbReference type="ARBA" id="ARBA00022475"/>
    </source>
</evidence>
<evidence type="ECO:0000256" key="14">
    <source>
        <dbReference type="ARBA" id="ARBA00023264"/>
    </source>
</evidence>
<feature type="transmembrane region" description="Helical" evidence="15">
    <location>
        <begin position="38"/>
        <end position="63"/>
    </location>
</feature>
<accession>A0ABZ0Q3J5</accession>
<reference evidence="17" key="1">
    <citation type="submission" date="2024-06" db="EMBL/GenBank/DDBJ databases">
        <authorList>
            <person name="Chang H.C."/>
            <person name="Mun S.Y."/>
        </authorList>
    </citation>
    <scope>NUCLEOTIDE SEQUENCE [LARGE SCALE GENOMIC DNA]</scope>
    <source>
        <strain evidence="17">KT1</strain>
    </source>
</reference>
<keyword evidence="3" id="KW-1003">Cell membrane</keyword>
<protein>
    <submittedName>
        <fullName evidence="16">Diacylglycerol kinase family protein</fullName>
    </submittedName>
</protein>
<keyword evidence="13" id="KW-0594">Phospholipid biosynthesis</keyword>
<feature type="transmembrane region" description="Helical" evidence="15">
    <location>
        <begin position="102"/>
        <end position="123"/>
    </location>
</feature>
<keyword evidence="5" id="KW-0808">Transferase</keyword>
<keyword evidence="8 16" id="KW-0418">Kinase</keyword>
<comment type="similarity">
    <text evidence="2">Belongs to the bacterial diacylglycerol kinase family.</text>
</comment>
<evidence type="ECO:0000256" key="7">
    <source>
        <dbReference type="ARBA" id="ARBA00022741"/>
    </source>
</evidence>
<gene>
    <name evidence="16" type="ORF">N6G96_05570</name>
</gene>
<keyword evidence="4" id="KW-0444">Lipid biosynthesis</keyword>
<keyword evidence="6 15" id="KW-0812">Transmembrane</keyword>
<evidence type="ECO:0000256" key="15">
    <source>
        <dbReference type="SAM" id="Phobius"/>
    </source>
</evidence>
<evidence type="ECO:0000256" key="9">
    <source>
        <dbReference type="ARBA" id="ARBA00022840"/>
    </source>
</evidence>